<dbReference type="InterPro" id="IPR046357">
    <property type="entry name" value="PPIase_dom_sf"/>
</dbReference>
<dbReference type="EMBL" id="BMIC01000003">
    <property type="protein sequence ID" value="GFZ88452.1"/>
    <property type="molecule type" value="Genomic_DNA"/>
</dbReference>
<name>A0A8J2TTH0_9FLAO</name>
<dbReference type="PROSITE" id="PS50198">
    <property type="entry name" value="PPIC_PPIASE_2"/>
    <property type="match status" value="2"/>
</dbReference>
<dbReference type="Pfam" id="PF13145">
    <property type="entry name" value="Rotamase_2"/>
    <property type="match status" value="1"/>
</dbReference>
<evidence type="ECO:0000256" key="1">
    <source>
        <dbReference type="PROSITE-ProRule" id="PRU00278"/>
    </source>
</evidence>
<reference evidence="4 5" key="1">
    <citation type="journal article" date="2014" name="Int. J. Syst. Evol. Microbiol.">
        <title>Complete genome sequence of Corynebacterium casei LMG S-19264T (=DSM 44701T), isolated from a smear-ripened cheese.</title>
        <authorList>
            <consortium name="US DOE Joint Genome Institute (JGI-PGF)"/>
            <person name="Walter F."/>
            <person name="Albersmeier A."/>
            <person name="Kalinowski J."/>
            <person name="Ruckert C."/>
        </authorList>
    </citation>
    <scope>NUCLEOTIDE SEQUENCE [LARGE SCALE GENOMIC DNA]</scope>
    <source>
        <strain evidence="4 5">CGMCC 1.15295</strain>
    </source>
</reference>
<dbReference type="RefSeq" id="WP_188606232.1">
    <property type="nucleotide sequence ID" value="NZ_BMIC01000003.1"/>
</dbReference>
<evidence type="ECO:0000313" key="5">
    <source>
        <dbReference type="Proteomes" id="UP000598120"/>
    </source>
</evidence>
<feature type="signal peptide" evidence="2">
    <location>
        <begin position="1"/>
        <end position="20"/>
    </location>
</feature>
<evidence type="ECO:0000259" key="3">
    <source>
        <dbReference type="PROSITE" id="PS50198"/>
    </source>
</evidence>
<organism evidence="4 5">
    <name type="scientific">Aquaticitalea lipolytica</name>
    <dbReference type="NCBI Taxonomy" id="1247562"/>
    <lineage>
        <taxon>Bacteria</taxon>
        <taxon>Pseudomonadati</taxon>
        <taxon>Bacteroidota</taxon>
        <taxon>Flavobacteriia</taxon>
        <taxon>Flavobacteriales</taxon>
        <taxon>Flavobacteriaceae</taxon>
        <taxon>Aquaticitalea</taxon>
    </lineage>
</organism>
<keyword evidence="1 4" id="KW-0413">Isomerase</keyword>
<dbReference type="InterPro" id="IPR050245">
    <property type="entry name" value="PrsA_foldase"/>
</dbReference>
<feature type="domain" description="PpiC" evidence="3">
    <location>
        <begin position="224"/>
        <end position="325"/>
    </location>
</feature>
<proteinExistence type="predicted"/>
<dbReference type="Pfam" id="PF00639">
    <property type="entry name" value="Rotamase"/>
    <property type="match status" value="2"/>
</dbReference>
<keyword evidence="5" id="KW-1185">Reference proteome</keyword>
<gene>
    <name evidence="4" type="ORF">GCM10011531_20030</name>
</gene>
<dbReference type="GO" id="GO:0003755">
    <property type="term" value="F:peptidyl-prolyl cis-trans isomerase activity"/>
    <property type="evidence" value="ECO:0007669"/>
    <property type="project" value="UniProtKB-KW"/>
</dbReference>
<comment type="caution">
    <text evidence="4">The sequence shown here is derived from an EMBL/GenBank/DDBJ whole genome shotgun (WGS) entry which is preliminary data.</text>
</comment>
<keyword evidence="2" id="KW-0732">Signal</keyword>
<feature type="domain" description="PpiC" evidence="3">
    <location>
        <begin position="122"/>
        <end position="219"/>
    </location>
</feature>
<dbReference type="Proteomes" id="UP000598120">
    <property type="component" value="Unassembled WGS sequence"/>
</dbReference>
<dbReference type="SUPFAM" id="SSF54534">
    <property type="entry name" value="FKBP-like"/>
    <property type="match status" value="2"/>
</dbReference>
<sequence>MNFKFSIFFLSLFITANSLAQKSSDDVLFTVDDEPVSATEFVRVYNKNLDLVKDESQKDVDTYLQLFINYKLKIKEAKRLGLDTIPTYKREFLGYKKQLSKNYMSDSNVTEALIKEAYDRMAYDIKAKHVLVRIDENEKDTLNVYNQLIDLRKRVLSEGFEKVKSEVHDGETVFAEDLGYFSAFKMVYPFENAAFSTKVGEISMPFRTRFGYHIVIVEDKRPTLGEVTVEHIMIMNNQKDSLVNPEVRINEIYKKINQGENFESLAKQFSEDKSSSDKGGLLTPFTGGQLSSQEFEKVAFSLKEKGEISKPFKSNYGWHIIKLISKEGLQPIEKIKNEVENRVKRDSRSSLINDALASKLKKQYDVKDNEKALIYFESILTPSYFSRGWIVPSNVEANKELFKVGSKTVLYSDFANHLAAVQKAYFEKQMAFSDIIRKEYKSYQEAVILAYHEENLEFVNEDFAQILKEYRDGLLLFDLMEKEVWSAAINDSIGLKTYFEKNASTYVWNTRVDVVIATAAKQKDIEKVKALMNKDKSDEDISQELNSDKIQKVIFTKGLMETSNQSLPIDLELKEGVSKIYNYNDAFHVILINSIKPASNKTFDEAKGKATSDYQGFIEENWLNTLNNRYKVIVNEDVLTKVKSQIKN</sequence>
<dbReference type="InterPro" id="IPR000297">
    <property type="entry name" value="PPIase_PpiC"/>
</dbReference>
<protein>
    <submittedName>
        <fullName evidence="4">Peptidyl-prolyl cis-trans isomerase</fullName>
    </submittedName>
</protein>
<feature type="chain" id="PRO_5035194165" evidence="2">
    <location>
        <begin position="21"/>
        <end position="648"/>
    </location>
</feature>
<dbReference type="Gene3D" id="3.10.50.40">
    <property type="match status" value="2"/>
</dbReference>
<evidence type="ECO:0000313" key="4">
    <source>
        <dbReference type="EMBL" id="GFZ88452.1"/>
    </source>
</evidence>
<dbReference type="AlphaFoldDB" id="A0A8J2TTH0"/>
<accession>A0A8J2TTH0</accession>
<dbReference type="PANTHER" id="PTHR47245">
    <property type="entry name" value="PEPTIDYLPROLYL ISOMERASE"/>
    <property type="match status" value="1"/>
</dbReference>
<dbReference type="PANTHER" id="PTHR47245:SF2">
    <property type="entry name" value="PEPTIDYL-PROLYL CIS-TRANS ISOMERASE HP_0175-RELATED"/>
    <property type="match status" value="1"/>
</dbReference>
<keyword evidence="1" id="KW-0697">Rotamase</keyword>
<evidence type="ECO:0000256" key="2">
    <source>
        <dbReference type="SAM" id="SignalP"/>
    </source>
</evidence>